<sequence length="110" mass="11920">MGAIARRKATGYSHWLTEWKHGQVAGRAEPTRRGEIMVDDVLSTFFARYPSALGSTHAGGQYRIICPECGHIVPVAVLDDETRHLSVRCANCGYADELGDAAAQEVHPAA</sequence>
<gene>
    <name evidence="1" type="ORF">AVDCRST_MAG18-4561</name>
</gene>
<dbReference type="AlphaFoldDB" id="A0A6J4VV05"/>
<reference evidence="1" key="1">
    <citation type="submission" date="2020-02" db="EMBL/GenBank/DDBJ databases">
        <authorList>
            <person name="Meier V. D."/>
        </authorList>
    </citation>
    <scope>NUCLEOTIDE SEQUENCE</scope>
    <source>
        <strain evidence="1">AVDCRST_MAG18</strain>
    </source>
</reference>
<organism evidence="1">
    <name type="scientific">uncultured Thermomicrobiales bacterium</name>
    <dbReference type="NCBI Taxonomy" id="1645740"/>
    <lineage>
        <taxon>Bacteria</taxon>
        <taxon>Pseudomonadati</taxon>
        <taxon>Thermomicrobiota</taxon>
        <taxon>Thermomicrobia</taxon>
        <taxon>Thermomicrobiales</taxon>
        <taxon>environmental samples</taxon>
    </lineage>
</organism>
<dbReference type="EMBL" id="CADCWN010000366">
    <property type="protein sequence ID" value="CAA9589155.1"/>
    <property type="molecule type" value="Genomic_DNA"/>
</dbReference>
<evidence type="ECO:0000313" key="1">
    <source>
        <dbReference type="EMBL" id="CAA9589155.1"/>
    </source>
</evidence>
<protein>
    <submittedName>
        <fullName evidence="1">Uncharacterized protein</fullName>
    </submittedName>
</protein>
<name>A0A6J4VV05_9BACT</name>
<accession>A0A6J4VV05</accession>
<proteinExistence type="predicted"/>